<evidence type="ECO:0000256" key="2">
    <source>
        <dbReference type="ARBA" id="ARBA00022692"/>
    </source>
</evidence>
<comment type="subcellular location">
    <subcellularLocation>
        <location evidence="1">Membrane</location>
        <topology evidence="1">Multi-pass membrane protein</topology>
    </subcellularLocation>
</comment>
<gene>
    <name evidence="13" type="primary">DCST1</name>
</gene>
<feature type="transmembrane region" description="Helical" evidence="10">
    <location>
        <begin position="596"/>
        <end position="619"/>
    </location>
</feature>
<feature type="transmembrane region" description="Helical" evidence="10">
    <location>
        <begin position="271"/>
        <end position="295"/>
    </location>
</feature>
<feature type="region of interest" description="Disordered" evidence="9">
    <location>
        <begin position="1"/>
        <end position="230"/>
    </location>
</feature>
<feature type="transmembrane region" description="Helical" evidence="10">
    <location>
        <begin position="776"/>
        <end position="796"/>
    </location>
</feature>
<dbReference type="InterPro" id="IPR001841">
    <property type="entry name" value="Znf_RING"/>
</dbReference>
<evidence type="ECO:0000256" key="7">
    <source>
        <dbReference type="ARBA" id="ARBA00023136"/>
    </source>
</evidence>
<dbReference type="PANTHER" id="PTHR21041">
    <property type="entry name" value="DENDRITIC CELL-SPECIFIC TRANSMEMBRANE PROTEIN"/>
    <property type="match status" value="1"/>
</dbReference>
<evidence type="ECO:0000256" key="9">
    <source>
        <dbReference type="SAM" id="MobiDB-lite"/>
    </source>
</evidence>
<dbReference type="PANTHER" id="PTHR21041:SF17">
    <property type="entry name" value="E3 UBIQUITIN-PROTEIN LIGASE DCST1"/>
    <property type="match status" value="1"/>
</dbReference>
<keyword evidence="4 8" id="KW-0863">Zinc-finger</keyword>
<accession>A0A9W2W1A3</accession>
<sequence length="932" mass="103186">MLRTTARDTLGSSAPTGAMAAGSKRVPVSRRRPRGSGAPPGSRNPSPHSKVPRLYHTCAGGPYPAAGLGRAREVSNLLPQVSEQRGERQTRQAVGAAEGPERRGQSGGHLWDESGCRLMVITPHGDGATGQRKLPHTSESVPETLPFPRASQPPGIRPVSPAPPSPTVGPQRPPLSPSGPPPSHALSSSLPHLCPASSGPPRLLQEAPGSCRSPSLSPPQAPNPDEARPSQKSGLLACWANVLDPAAVQRLLNWGLPAPCGRLLQRQPGEFPVTAFLLGAGTGGLLAMGLFQLLVNPMNIYEDQKVVTLYSLVGLGAVGWGTSPHIRCASLLLVPKMLGKEGRLFVLGYALAAIYEGPAANLRRNLNEVVASLGCTVELQINNTRAAWRVSTAPLRAVFKGLLGSKVSLKAETQNLSKAFEDLDAQVNSEMGYSPEDAESPEGTARGVGTHRAPPSGRRLSTQKMYELKTRLRCSYVVDRAMLSCRHWFDRKHERCMERVRVPLLNHLLCLPMKFKFFCSIARAMEVWCRSRIPVEGNFGQTYDSLNRSVRDLEGEFSATIDLKEEKQVAVLGLNTSWEHVSAELRDLVRRQEAQLGWTLGLLRVLLSCTFLLVLHASFSYVDSYNGDIRFDNIYISTYFCQIDERRKKLGKRTLLPLRRAEEKTVIFPCSPFMQASEMRNVVRELAETLPVLLLLLVLCGLDWALYSVFNTIRHHSFLQYSFRSSHKLEVKVGGDSMLARLLRKTIGALNTSSETTVDSSNMRCLPQPVSLNPRAYVRAALPVGLLLCLCLLQAFGYRLRRVIAAFYFPKREKKRVLFLYNDLLRKRAAFTKLRRAAIVSRAQRQRAPRHHLADVLHRRCPLLRRWLRRRCVVCQAPETPEAYVCPTPDCAAVYCRSCWDDMRRRCPACTPREELSSSAYNDSNDDATYAE</sequence>
<organism evidence="12 13">
    <name type="scientific">Panthera pardus</name>
    <name type="common">Leopard</name>
    <name type="synonym">Felis pardus</name>
    <dbReference type="NCBI Taxonomy" id="9691"/>
    <lineage>
        <taxon>Eukaryota</taxon>
        <taxon>Metazoa</taxon>
        <taxon>Chordata</taxon>
        <taxon>Craniata</taxon>
        <taxon>Vertebrata</taxon>
        <taxon>Euteleostomi</taxon>
        <taxon>Mammalia</taxon>
        <taxon>Eutheria</taxon>
        <taxon>Laurasiatheria</taxon>
        <taxon>Carnivora</taxon>
        <taxon>Feliformia</taxon>
        <taxon>Felidae</taxon>
        <taxon>Pantherinae</taxon>
        <taxon>Panthera</taxon>
    </lineage>
</organism>
<reference evidence="13" key="1">
    <citation type="submission" date="2025-08" db="UniProtKB">
        <authorList>
            <consortium name="RefSeq"/>
        </authorList>
    </citation>
    <scope>IDENTIFICATION</scope>
    <source>
        <tissue evidence="13">Whole blood</tissue>
    </source>
</reference>
<dbReference type="Proteomes" id="UP001165780">
    <property type="component" value="Unplaced"/>
</dbReference>
<evidence type="ECO:0000256" key="3">
    <source>
        <dbReference type="ARBA" id="ARBA00022723"/>
    </source>
</evidence>
<keyword evidence="6 10" id="KW-1133">Transmembrane helix</keyword>
<evidence type="ECO:0000313" key="12">
    <source>
        <dbReference type="Proteomes" id="UP001165780"/>
    </source>
</evidence>
<dbReference type="GO" id="GO:0008270">
    <property type="term" value="F:zinc ion binding"/>
    <property type="evidence" value="ECO:0007669"/>
    <property type="project" value="UniProtKB-KW"/>
</dbReference>
<evidence type="ECO:0000259" key="11">
    <source>
        <dbReference type="PROSITE" id="PS50089"/>
    </source>
</evidence>
<feature type="transmembrane region" description="Helical" evidence="10">
    <location>
        <begin position="689"/>
        <end position="710"/>
    </location>
</feature>
<dbReference type="InterPro" id="IPR051856">
    <property type="entry name" value="CSR-E3_Ligase_Protein"/>
</dbReference>
<evidence type="ECO:0000256" key="10">
    <source>
        <dbReference type="SAM" id="Phobius"/>
    </source>
</evidence>
<name>A0A9W2W1A3_PANPR</name>
<evidence type="ECO:0000256" key="4">
    <source>
        <dbReference type="ARBA" id="ARBA00022771"/>
    </source>
</evidence>
<keyword evidence="3" id="KW-0479">Metal-binding</keyword>
<keyword evidence="7 10" id="KW-0472">Membrane</keyword>
<feature type="region of interest" description="Disordered" evidence="9">
    <location>
        <begin position="431"/>
        <end position="458"/>
    </location>
</feature>
<keyword evidence="12" id="KW-1185">Reference proteome</keyword>
<keyword evidence="5" id="KW-0862">Zinc</keyword>
<dbReference type="CTD" id="149095"/>
<protein>
    <submittedName>
        <fullName evidence="13">E3 ubiquitin-protein ligase DCST1 isoform X1</fullName>
    </submittedName>
</protein>
<dbReference type="GeneID" id="109256190"/>
<dbReference type="InterPro" id="IPR058842">
    <property type="entry name" value="DCST1_C"/>
</dbReference>
<feature type="domain" description="RING-type" evidence="11">
    <location>
        <begin position="872"/>
        <end position="911"/>
    </location>
</feature>
<feature type="compositionally biased region" description="Low complexity" evidence="9">
    <location>
        <begin position="184"/>
        <end position="197"/>
    </location>
</feature>
<evidence type="ECO:0000256" key="5">
    <source>
        <dbReference type="ARBA" id="ARBA00022833"/>
    </source>
</evidence>
<evidence type="ECO:0000256" key="6">
    <source>
        <dbReference type="ARBA" id="ARBA00022989"/>
    </source>
</evidence>
<keyword evidence="2 10" id="KW-0812">Transmembrane</keyword>
<dbReference type="InterPro" id="IPR012858">
    <property type="entry name" value="DC_STAMP-like"/>
</dbReference>
<evidence type="ECO:0000256" key="8">
    <source>
        <dbReference type="PROSITE-ProRule" id="PRU00175"/>
    </source>
</evidence>
<dbReference type="AlphaFoldDB" id="A0A9W2W1A3"/>
<feature type="compositionally biased region" description="Low complexity" evidence="9">
    <location>
        <begin position="35"/>
        <end position="47"/>
    </location>
</feature>
<evidence type="ECO:0000256" key="1">
    <source>
        <dbReference type="ARBA" id="ARBA00004141"/>
    </source>
</evidence>
<dbReference type="PROSITE" id="PS50089">
    <property type="entry name" value="ZF_RING_2"/>
    <property type="match status" value="1"/>
</dbReference>
<dbReference type="Pfam" id="PF07782">
    <property type="entry name" value="DC_STAMP"/>
    <property type="match status" value="1"/>
</dbReference>
<dbReference type="GO" id="GO:0016020">
    <property type="term" value="C:membrane"/>
    <property type="evidence" value="ECO:0007669"/>
    <property type="project" value="UniProtKB-SubCell"/>
</dbReference>
<dbReference type="RefSeq" id="XP_053764715.1">
    <property type="nucleotide sequence ID" value="XM_053908740.1"/>
</dbReference>
<evidence type="ECO:0000313" key="13">
    <source>
        <dbReference type="RefSeq" id="XP_053764715.1"/>
    </source>
</evidence>
<feature type="compositionally biased region" description="Basic and acidic residues" evidence="9">
    <location>
        <begin position="99"/>
        <end position="115"/>
    </location>
</feature>
<feature type="compositionally biased region" description="Pro residues" evidence="9">
    <location>
        <begin position="160"/>
        <end position="183"/>
    </location>
</feature>
<dbReference type="Pfam" id="PF26037">
    <property type="entry name" value="zf-RING_DCST1_C"/>
    <property type="match status" value="1"/>
</dbReference>
<proteinExistence type="predicted"/>